<dbReference type="PANTHER" id="PTHR42872:SF3">
    <property type="entry name" value="PROTEIN-GLUTAMATE METHYLESTERASE_PROTEIN-GLUTAMINE GLUTAMINASE 1"/>
    <property type="match status" value="1"/>
</dbReference>
<dbReference type="AlphaFoldDB" id="A0A1T4K219"/>
<accession>A0A1T4K219</accession>
<dbReference type="GO" id="GO:0005737">
    <property type="term" value="C:cytoplasm"/>
    <property type="evidence" value="ECO:0007669"/>
    <property type="project" value="InterPro"/>
</dbReference>
<dbReference type="GO" id="GO:0000156">
    <property type="term" value="F:phosphorelay response regulator activity"/>
    <property type="evidence" value="ECO:0007669"/>
    <property type="project" value="InterPro"/>
</dbReference>
<evidence type="ECO:0000256" key="2">
    <source>
        <dbReference type="ARBA" id="ARBA00039140"/>
    </source>
</evidence>
<comment type="catalytic activity">
    <reaction evidence="3">
        <text>[protein]-L-glutamate 5-O-methyl ester + H2O = L-glutamyl-[protein] + methanol + H(+)</text>
        <dbReference type="Rhea" id="RHEA:23236"/>
        <dbReference type="Rhea" id="RHEA-COMP:10208"/>
        <dbReference type="Rhea" id="RHEA-COMP:10311"/>
        <dbReference type="ChEBI" id="CHEBI:15377"/>
        <dbReference type="ChEBI" id="CHEBI:15378"/>
        <dbReference type="ChEBI" id="CHEBI:17790"/>
        <dbReference type="ChEBI" id="CHEBI:29973"/>
        <dbReference type="ChEBI" id="CHEBI:82795"/>
        <dbReference type="EC" id="3.1.1.61"/>
    </reaction>
</comment>
<keyword evidence="4" id="KW-0145">Chemotaxis</keyword>
<evidence type="ECO:0000313" key="7">
    <source>
        <dbReference type="Proteomes" id="UP000190888"/>
    </source>
</evidence>
<feature type="domain" description="CheB-type methylesterase" evidence="5">
    <location>
        <begin position="6"/>
        <end position="192"/>
    </location>
</feature>
<sequence length="192" mass="20382">MEKDKVRSSCCLAVIGGSAGSLDAILKILPCLNTGAAYAVVIVQHRKPLQDSPLADILSDKTGWSVKEVEEKETVTPGTVYIAPADYHLLFETDHSFSLDASEKVNYSRPSIDVTFESAADVYGSSVIGILLSGANADGVEGLQKIRDAGGICIVQDPATAEVSYMPAEALRRLQPDLVLPAEGIGMYLNAI</sequence>
<dbReference type="Gene3D" id="3.40.50.180">
    <property type="entry name" value="Methylesterase CheB, C-terminal domain"/>
    <property type="match status" value="1"/>
</dbReference>
<dbReference type="InterPro" id="IPR035909">
    <property type="entry name" value="CheB_C"/>
</dbReference>
<dbReference type="GO" id="GO:0006935">
    <property type="term" value="P:chemotaxis"/>
    <property type="evidence" value="ECO:0007669"/>
    <property type="project" value="UniProtKB-UniRule"/>
</dbReference>
<evidence type="ECO:0000256" key="4">
    <source>
        <dbReference type="PROSITE-ProRule" id="PRU00050"/>
    </source>
</evidence>
<dbReference type="SUPFAM" id="SSF52738">
    <property type="entry name" value="Methylesterase CheB, C-terminal domain"/>
    <property type="match status" value="1"/>
</dbReference>
<dbReference type="CDD" id="cd16433">
    <property type="entry name" value="CheB"/>
    <property type="match status" value="1"/>
</dbReference>
<evidence type="ECO:0000313" key="6">
    <source>
        <dbReference type="EMBL" id="SJZ36516.1"/>
    </source>
</evidence>
<keyword evidence="7" id="KW-1185">Reference proteome</keyword>
<evidence type="ECO:0000256" key="3">
    <source>
        <dbReference type="ARBA" id="ARBA00048267"/>
    </source>
</evidence>
<dbReference type="OrthoDB" id="1524092at2"/>
<keyword evidence="1 4" id="KW-0378">Hydrolase</keyword>
<dbReference type="RefSeq" id="WP_078829747.1">
    <property type="nucleotide sequence ID" value="NZ_FUWH01000001.1"/>
</dbReference>
<reference evidence="6 7" key="1">
    <citation type="submission" date="2017-02" db="EMBL/GenBank/DDBJ databases">
        <authorList>
            <person name="Peterson S.W."/>
        </authorList>
    </citation>
    <scope>NUCLEOTIDE SEQUENCE [LARGE SCALE GENOMIC DNA]</scope>
    <source>
        <strain evidence="6 7">DSM 22335</strain>
    </source>
</reference>
<dbReference type="Proteomes" id="UP000190888">
    <property type="component" value="Unassembled WGS sequence"/>
</dbReference>
<protein>
    <recommendedName>
        <fullName evidence="2">protein-glutamate methylesterase</fullName>
        <ecNumber evidence="2">3.1.1.61</ecNumber>
    </recommendedName>
</protein>
<dbReference type="Pfam" id="PF01339">
    <property type="entry name" value="CheB_methylest"/>
    <property type="match status" value="1"/>
</dbReference>
<dbReference type="EMBL" id="FUWH01000001">
    <property type="protein sequence ID" value="SJZ36516.1"/>
    <property type="molecule type" value="Genomic_DNA"/>
</dbReference>
<feature type="active site" evidence="4">
    <location>
        <position position="18"/>
    </location>
</feature>
<dbReference type="STRING" id="413434.SAMN04488132_101404"/>
<feature type="active site" evidence="4">
    <location>
        <position position="45"/>
    </location>
</feature>
<dbReference type="EC" id="3.1.1.61" evidence="2"/>
<name>A0A1T4K219_9BACT</name>
<proteinExistence type="predicted"/>
<evidence type="ECO:0000256" key="1">
    <source>
        <dbReference type="ARBA" id="ARBA00022801"/>
    </source>
</evidence>
<organism evidence="6 7">
    <name type="scientific">Sediminibacterium ginsengisoli</name>
    <dbReference type="NCBI Taxonomy" id="413434"/>
    <lineage>
        <taxon>Bacteria</taxon>
        <taxon>Pseudomonadati</taxon>
        <taxon>Bacteroidota</taxon>
        <taxon>Chitinophagia</taxon>
        <taxon>Chitinophagales</taxon>
        <taxon>Chitinophagaceae</taxon>
        <taxon>Sediminibacterium</taxon>
    </lineage>
</organism>
<dbReference type="PANTHER" id="PTHR42872">
    <property type="entry name" value="PROTEIN-GLUTAMATE METHYLESTERASE/PROTEIN-GLUTAMINE GLUTAMINASE"/>
    <property type="match status" value="1"/>
</dbReference>
<dbReference type="InterPro" id="IPR000673">
    <property type="entry name" value="Sig_transdc_resp-reg_Me-estase"/>
</dbReference>
<dbReference type="PROSITE" id="PS50122">
    <property type="entry name" value="CHEB"/>
    <property type="match status" value="1"/>
</dbReference>
<gene>
    <name evidence="6" type="ORF">SAMN04488132_101404</name>
</gene>
<feature type="active site" evidence="4">
    <location>
        <position position="138"/>
    </location>
</feature>
<evidence type="ECO:0000259" key="5">
    <source>
        <dbReference type="PROSITE" id="PS50122"/>
    </source>
</evidence>
<dbReference type="GO" id="GO:0008984">
    <property type="term" value="F:protein-glutamate methylesterase activity"/>
    <property type="evidence" value="ECO:0007669"/>
    <property type="project" value="UniProtKB-EC"/>
</dbReference>